<gene>
    <name evidence="1" type="ORF">ARMOST_22368</name>
</gene>
<reference evidence="2" key="1">
    <citation type="journal article" date="2017" name="Nat. Ecol. Evol.">
        <title>Genome expansion and lineage-specific genetic innovations in the forest pathogenic fungi Armillaria.</title>
        <authorList>
            <person name="Sipos G."/>
            <person name="Prasanna A.N."/>
            <person name="Walter M.C."/>
            <person name="O'Connor E."/>
            <person name="Balint B."/>
            <person name="Krizsan K."/>
            <person name="Kiss B."/>
            <person name="Hess J."/>
            <person name="Varga T."/>
            <person name="Slot J."/>
            <person name="Riley R."/>
            <person name="Boka B."/>
            <person name="Rigling D."/>
            <person name="Barry K."/>
            <person name="Lee J."/>
            <person name="Mihaltcheva S."/>
            <person name="LaButti K."/>
            <person name="Lipzen A."/>
            <person name="Waldron R."/>
            <person name="Moloney N.M."/>
            <person name="Sperisen C."/>
            <person name="Kredics L."/>
            <person name="Vagvoelgyi C."/>
            <person name="Patrignani A."/>
            <person name="Fitzpatrick D."/>
            <person name="Nagy I."/>
            <person name="Doyle S."/>
            <person name="Anderson J.B."/>
            <person name="Grigoriev I.V."/>
            <person name="Gueldener U."/>
            <person name="Muensterkoetter M."/>
            <person name="Nagy L.G."/>
        </authorList>
    </citation>
    <scope>NUCLEOTIDE SEQUENCE [LARGE SCALE GENOMIC DNA]</scope>
    <source>
        <strain evidence="2">C18/9</strain>
    </source>
</reference>
<accession>A0A284SCN1</accession>
<name>A0A284SCN1_ARMOS</name>
<proteinExistence type="predicted"/>
<keyword evidence="2" id="KW-1185">Reference proteome</keyword>
<organism evidence="1 2">
    <name type="scientific">Armillaria ostoyae</name>
    <name type="common">Armillaria root rot fungus</name>
    <dbReference type="NCBI Taxonomy" id="47428"/>
    <lineage>
        <taxon>Eukaryota</taxon>
        <taxon>Fungi</taxon>
        <taxon>Dikarya</taxon>
        <taxon>Basidiomycota</taxon>
        <taxon>Agaricomycotina</taxon>
        <taxon>Agaricomycetes</taxon>
        <taxon>Agaricomycetidae</taxon>
        <taxon>Agaricales</taxon>
        <taxon>Marasmiineae</taxon>
        <taxon>Physalacriaceae</taxon>
        <taxon>Armillaria</taxon>
    </lineage>
</organism>
<dbReference type="EMBL" id="FUEG01000068">
    <property type="protein sequence ID" value="SJL18768.1"/>
    <property type="molecule type" value="Genomic_DNA"/>
</dbReference>
<evidence type="ECO:0000313" key="1">
    <source>
        <dbReference type="EMBL" id="SJL18768.1"/>
    </source>
</evidence>
<dbReference type="AlphaFoldDB" id="A0A284SCN1"/>
<dbReference type="Proteomes" id="UP000219338">
    <property type="component" value="Unassembled WGS sequence"/>
</dbReference>
<sequence length="513" mass="57405">MCDNYPLPLSISWGALWSPTFILTASLYRHGLLCSGIICCQGLLLSSFLLLNSLQAPGDHFTILKFIAPSLWIISTLRGKMCAVAIDQGHLEYCGGIEQMETTSQHVGYCTEELPHEIQSDNQCFLSGIPLPQSRMSRLNIVGWCNGAMEALGLLMDHDMALRAKTSDLMQLRFIACTSRCQYPTHHRDLMLSTFINLARLHKRYIIYHCLCTYMSFMPHYLSISVHGSFRKDAQNYLTGPAGGATYEKTVKKCVNLALDTLISRAKVMKRTPTNIQAIGFKFLNDPTKEDAGPEPTEAVLNFKRISWDHGTEATITAKALQFKGRIQKVFKAKLAPFEAELKEGTQKAGLGTEHGEGGPVGYLTLRSLAIFPQKRRSLVVLDIAADPQASLHRFYARPQVPKGFDTKIYDLTPFRAMGSCHQSFRVTWRPNWTTAFMRDNIIPFQRQSYGANREAIPPYEDTRIPSISTRSDGLRIGSMQVGRKSSSTYFALRPVLASAKDVAVTGIPYWET</sequence>
<protein>
    <submittedName>
        <fullName evidence="1">Uncharacterized protein</fullName>
    </submittedName>
</protein>
<evidence type="ECO:0000313" key="2">
    <source>
        <dbReference type="Proteomes" id="UP000219338"/>
    </source>
</evidence>
<dbReference type="OrthoDB" id="10514420at2759"/>